<dbReference type="GO" id="GO:0009306">
    <property type="term" value="P:protein secretion"/>
    <property type="evidence" value="ECO:0007669"/>
    <property type="project" value="TreeGrafter"/>
</dbReference>
<dbReference type="InterPro" id="IPR000184">
    <property type="entry name" value="Bac_surfAg_D15"/>
</dbReference>
<dbReference type="AlphaFoldDB" id="A0A1T0CSK0"/>
<organism evidence="10 11">
    <name type="scientific">Moraxella porci DSM 25326</name>
    <dbReference type="NCBI Taxonomy" id="573983"/>
    <lineage>
        <taxon>Bacteria</taxon>
        <taxon>Pseudomonadati</taxon>
        <taxon>Pseudomonadota</taxon>
        <taxon>Gammaproteobacteria</taxon>
        <taxon>Moraxellales</taxon>
        <taxon>Moraxellaceae</taxon>
        <taxon>Moraxella</taxon>
    </lineage>
</organism>
<feature type="region of interest" description="Disordered" evidence="7">
    <location>
        <begin position="554"/>
        <end position="576"/>
    </location>
</feature>
<dbReference type="GO" id="GO:0009279">
    <property type="term" value="C:cell outer membrane"/>
    <property type="evidence" value="ECO:0007669"/>
    <property type="project" value="TreeGrafter"/>
</dbReference>
<evidence type="ECO:0000256" key="4">
    <source>
        <dbReference type="ARBA" id="ARBA00022729"/>
    </source>
</evidence>
<dbReference type="PANTHER" id="PTHR12815:SF47">
    <property type="entry name" value="TRANSLOCATION AND ASSEMBLY MODULE SUBUNIT TAMA"/>
    <property type="match status" value="1"/>
</dbReference>
<feature type="region of interest" description="Disordered" evidence="7">
    <location>
        <begin position="129"/>
        <end position="159"/>
    </location>
</feature>
<protein>
    <recommendedName>
        <fullName evidence="9">Bacterial surface antigen (D15) domain-containing protein</fullName>
    </recommendedName>
</protein>
<evidence type="ECO:0000256" key="7">
    <source>
        <dbReference type="SAM" id="MobiDB-lite"/>
    </source>
</evidence>
<dbReference type="PANTHER" id="PTHR12815">
    <property type="entry name" value="SORTING AND ASSEMBLY MACHINERY SAMM50 PROTEIN FAMILY MEMBER"/>
    <property type="match status" value="1"/>
</dbReference>
<dbReference type="RefSeq" id="WP_078317573.1">
    <property type="nucleotide sequence ID" value="NZ_MUYV01000005.1"/>
</dbReference>
<keyword evidence="4 8" id="KW-0732">Signal</keyword>
<feature type="compositionally biased region" description="Low complexity" evidence="7">
    <location>
        <begin position="130"/>
        <end position="146"/>
    </location>
</feature>
<proteinExistence type="predicted"/>
<comment type="caution">
    <text evidence="10">The sequence shown here is derived from an EMBL/GenBank/DDBJ whole genome shotgun (WGS) entry which is preliminary data.</text>
</comment>
<accession>A0A1T0CSK0</accession>
<keyword evidence="11" id="KW-1185">Reference proteome</keyword>
<dbReference type="Pfam" id="PF01103">
    <property type="entry name" value="Omp85"/>
    <property type="match status" value="1"/>
</dbReference>
<dbReference type="InterPro" id="IPR039910">
    <property type="entry name" value="D15-like"/>
</dbReference>
<gene>
    <name evidence="10" type="ORF">B0681_04585</name>
</gene>
<comment type="subcellular location">
    <subcellularLocation>
        <location evidence="1">Membrane</location>
    </subcellularLocation>
</comment>
<sequence length="934" mass="101757">MPKSVLMTNRIFVPVSLVFYLPLMASQAMAQDAVTMTSVAPVAQIPQNIDAPANGTALGQKPTAPTLLTPEQIQDRLNAAKNQALPVSSNIAMSTEQMPIARINEPVQPIGLDLTQLKDSTPVATDELLTQTPTTQNPTTQNSSTTGIDPREHIPDYQGSTAPTEVAIAPSIEPESPGVIQRLYDRLFNDGVSKVPRLKANFYQAVEGGEPAKLKSATQKIEPYANIKAAIEDVTQESVMDLSTSVARLKQTALTAARAVGYYEVDLAIVRTSVGEVDVIIHDLGQPVKVEQQAVEVRGAGSGDAAFQSAVSSVALQPGDVFHHGNYESSKYLIEDVGLEQGYLDGRWLDHSADVILPDNIADVSLIYDTGEQYDFDEVVFFTIDHDTGQLTTDPDKLPVKPKLLEQLLSFKMGDAYNRQSVRALSNDLLATGYFNMVNTEAVFPERGQLDNAQVSFEQSSGSTAPMNEASLEPVIETLTLDDGTMVDVAPIEFSASSLIQDKLDLVAAKARRLYDMPDDRVLAIDNSSEQNRSILGRISDAISSVARAILPDESDADPFNMPEGVERPELAGRKTPNEVYQTKKVPLYIFVASDKPRDGQIGVGWGSDTGARAIAKFEHNLVNRDGYQAGIELRAAQNQKGAKLYATRPLSHPLNDKLRASLGYEEEVIAQSTNGFDLTTRTLEQSLSRNIVVDNGWNRTYSLRYRLDELETQAVPETWQDLPVNFMDGKPSQEALLAGFALHKTVSDNQVNPMRGYRQQYSIEAGTDSVISDANMVIARAGVSGVYSFGDNAYGKDRAHQLIGSLQGGYIWSDNFENVPYRLRFFAGGDQSIRGYNYNSLSPVSDKGYLTGGQVLALGSAEYNYEFMNGLRLAVFGDVGNAYDKNFTNETKIGAGVGVRWASPVGQVRVDVATGVNEPDNPIKLHFFIGAPF</sequence>
<keyword evidence="5" id="KW-0472">Membrane</keyword>
<keyword evidence="2" id="KW-1134">Transmembrane beta strand</keyword>
<name>A0A1T0CSK0_9GAMM</name>
<evidence type="ECO:0000259" key="9">
    <source>
        <dbReference type="Pfam" id="PF01103"/>
    </source>
</evidence>
<evidence type="ECO:0000256" key="1">
    <source>
        <dbReference type="ARBA" id="ARBA00004370"/>
    </source>
</evidence>
<dbReference type="STRING" id="573983.B0681_04585"/>
<evidence type="ECO:0000256" key="8">
    <source>
        <dbReference type="SAM" id="SignalP"/>
    </source>
</evidence>
<keyword evidence="3" id="KW-0812">Transmembrane</keyword>
<dbReference type="GO" id="GO:0097347">
    <property type="term" value="C:TAM protein secretion complex"/>
    <property type="evidence" value="ECO:0007669"/>
    <property type="project" value="TreeGrafter"/>
</dbReference>
<feature type="chain" id="PRO_5012210713" description="Bacterial surface antigen (D15) domain-containing protein" evidence="8">
    <location>
        <begin position="31"/>
        <end position="934"/>
    </location>
</feature>
<dbReference type="Proteomes" id="UP000190683">
    <property type="component" value="Unassembled WGS sequence"/>
</dbReference>
<dbReference type="EMBL" id="MUYV01000005">
    <property type="protein sequence ID" value="OOS25304.1"/>
    <property type="molecule type" value="Genomic_DNA"/>
</dbReference>
<feature type="domain" description="Bacterial surface antigen (D15)" evidence="9">
    <location>
        <begin position="627"/>
        <end position="932"/>
    </location>
</feature>
<feature type="signal peptide" evidence="8">
    <location>
        <begin position="1"/>
        <end position="30"/>
    </location>
</feature>
<dbReference type="Gene3D" id="2.40.160.50">
    <property type="entry name" value="membrane protein fhac: a member of the omp85/tpsb transporter family"/>
    <property type="match status" value="1"/>
</dbReference>
<evidence type="ECO:0000313" key="11">
    <source>
        <dbReference type="Proteomes" id="UP000190683"/>
    </source>
</evidence>
<evidence type="ECO:0000256" key="3">
    <source>
        <dbReference type="ARBA" id="ARBA00022692"/>
    </source>
</evidence>
<reference evidence="10 11" key="1">
    <citation type="submission" date="2017-02" db="EMBL/GenBank/DDBJ databases">
        <title>Draft genome sequence of Moraxella porci CCUG 54912T type strain.</title>
        <authorList>
            <person name="Salva-Serra F."/>
            <person name="Engstrom-Jakobsson H."/>
            <person name="Thorell K."/>
            <person name="Jaen-Luchoro D."/>
            <person name="Gonzales-Siles L."/>
            <person name="Karlsson R."/>
            <person name="Yazdan S."/>
            <person name="Boulund F."/>
            <person name="Johnning A."/>
            <person name="Engstrand L."/>
            <person name="Kristiansson E."/>
            <person name="Moore E."/>
        </authorList>
    </citation>
    <scope>NUCLEOTIDE SEQUENCE [LARGE SCALE GENOMIC DNA]</scope>
    <source>
        <strain evidence="10 11">CCUG 54912</strain>
    </source>
</reference>
<keyword evidence="6" id="KW-0998">Cell outer membrane</keyword>
<evidence type="ECO:0000256" key="2">
    <source>
        <dbReference type="ARBA" id="ARBA00022452"/>
    </source>
</evidence>
<evidence type="ECO:0000256" key="5">
    <source>
        <dbReference type="ARBA" id="ARBA00023136"/>
    </source>
</evidence>
<dbReference type="Gene3D" id="3.10.20.310">
    <property type="entry name" value="membrane protein fhac"/>
    <property type="match status" value="2"/>
</dbReference>
<evidence type="ECO:0000313" key="10">
    <source>
        <dbReference type="EMBL" id="OOS25304.1"/>
    </source>
</evidence>
<feature type="compositionally biased region" description="Basic and acidic residues" evidence="7">
    <location>
        <begin position="565"/>
        <end position="576"/>
    </location>
</feature>
<evidence type="ECO:0000256" key="6">
    <source>
        <dbReference type="ARBA" id="ARBA00023237"/>
    </source>
</evidence>